<sequence>MLIKEYIYIPFNKTALNYLNAMEVISVNMFDVETHLSSDHKSLKIKSDNLNLVSIIINPVYAIITKMTENDLAKEIYDALTIKTKSFCG</sequence>
<dbReference type="RefSeq" id="WP_188417145.1">
    <property type="nucleotide sequence ID" value="NZ_BMDJ01000014.1"/>
</dbReference>
<gene>
    <name evidence="1" type="ORF">GCM10008119_35970</name>
</gene>
<reference evidence="2" key="1">
    <citation type="journal article" date="2019" name="Int. J. Syst. Evol. Microbiol.">
        <title>The Global Catalogue of Microorganisms (GCM) 10K type strain sequencing project: providing services to taxonomists for standard genome sequencing and annotation.</title>
        <authorList>
            <consortium name="The Broad Institute Genomics Platform"/>
            <consortium name="The Broad Institute Genome Sequencing Center for Infectious Disease"/>
            <person name="Wu L."/>
            <person name="Ma J."/>
        </authorList>
    </citation>
    <scope>NUCLEOTIDE SEQUENCE [LARGE SCALE GENOMIC DNA]</scope>
    <source>
        <strain evidence="2">CCM 8939</strain>
    </source>
</reference>
<name>A0ABQ2BNV0_9SPHI</name>
<dbReference type="Proteomes" id="UP000645390">
    <property type="component" value="Unassembled WGS sequence"/>
</dbReference>
<accession>A0ABQ2BNV0</accession>
<proteinExistence type="predicted"/>
<protein>
    <submittedName>
        <fullName evidence="1">Uncharacterized protein</fullName>
    </submittedName>
</protein>
<keyword evidence="2" id="KW-1185">Reference proteome</keyword>
<organism evidence="1 2">
    <name type="scientific">Pedobacter mendelii</name>
    <dbReference type="NCBI Taxonomy" id="1908240"/>
    <lineage>
        <taxon>Bacteria</taxon>
        <taxon>Pseudomonadati</taxon>
        <taxon>Bacteroidota</taxon>
        <taxon>Sphingobacteriia</taxon>
        <taxon>Sphingobacteriales</taxon>
        <taxon>Sphingobacteriaceae</taxon>
        <taxon>Pedobacter</taxon>
    </lineage>
</organism>
<comment type="caution">
    <text evidence="1">The sequence shown here is derived from an EMBL/GenBank/DDBJ whole genome shotgun (WGS) entry which is preliminary data.</text>
</comment>
<dbReference type="EMBL" id="BMDJ01000014">
    <property type="protein sequence ID" value="GGI29105.1"/>
    <property type="molecule type" value="Genomic_DNA"/>
</dbReference>
<evidence type="ECO:0000313" key="2">
    <source>
        <dbReference type="Proteomes" id="UP000645390"/>
    </source>
</evidence>
<evidence type="ECO:0000313" key="1">
    <source>
        <dbReference type="EMBL" id="GGI29105.1"/>
    </source>
</evidence>